<reference evidence="1 2" key="1">
    <citation type="submission" date="2016-10" db="EMBL/GenBank/DDBJ databases">
        <authorList>
            <person name="de Groot N.N."/>
        </authorList>
    </citation>
    <scope>NUCLEOTIDE SEQUENCE [LARGE SCALE GENOMIC DNA]</scope>
    <source>
        <strain evidence="1 2">NLAE-zl-C202</strain>
    </source>
</reference>
<dbReference type="InterPro" id="IPR036890">
    <property type="entry name" value="HATPase_C_sf"/>
</dbReference>
<proteinExistence type="predicted"/>
<dbReference type="Proteomes" id="UP000183766">
    <property type="component" value="Unassembled WGS sequence"/>
</dbReference>
<dbReference type="RefSeq" id="WP_074910801.1">
    <property type="nucleotide sequence ID" value="NZ_FOUM01000034.1"/>
</dbReference>
<dbReference type="AlphaFoldDB" id="A0A1I4YX23"/>
<accession>A0A1I4YX23</accession>
<evidence type="ECO:0000313" key="1">
    <source>
        <dbReference type="EMBL" id="SFN42323.1"/>
    </source>
</evidence>
<evidence type="ECO:0000313" key="2">
    <source>
        <dbReference type="Proteomes" id="UP000183766"/>
    </source>
</evidence>
<sequence length="358" mass="42517">MKNNNRHRRTIVQSRLWYLRRERRRKRAKDKAKAIRIQRNKRKKVKYRRERSNITYYSNQSRTLVAPARFSLLEYPEDVIRFINKIEILLSENTKVKSIMFELHDITNIDIGAICLLLSKLNELSRKRIQNWGTLPKDPKCRNFIKESGFLDRMRDMSSGNPFSRKNKNLILNRGFDKTDNAATAKEIRKAVEHITGEQGYFKPIYSIAQEICANSVEHANENTYKKNWLFSTSYLDGEVVFTMTDIGDGILKTLKRKFVKQIQDELFKDSIDVLVNAFEKQYESRTQDPNRNKGLPKIYKVSSEKYIKNLIVVTNNVLLNFDEPEKSKILKNTFKGTFYYWILNKECIEKWEKRFEK</sequence>
<gene>
    <name evidence="1" type="ORF">SAMN05216250_13431</name>
</gene>
<dbReference type="EMBL" id="FOUM01000034">
    <property type="protein sequence ID" value="SFN42323.1"/>
    <property type="molecule type" value="Genomic_DNA"/>
</dbReference>
<name>A0A1I4YX23_9BACE</name>
<dbReference type="Gene3D" id="3.30.565.10">
    <property type="entry name" value="Histidine kinase-like ATPase, C-terminal domain"/>
    <property type="match status" value="1"/>
</dbReference>
<protein>
    <submittedName>
        <fullName evidence="1">Uncharacterized protein</fullName>
    </submittedName>
</protein>
<organism evidence="1 2">
    <name type="scientific">Bacteroides xylanisolvens</name>
    <dbReference type="NCBI Taxonomy" id="371601"/>
    <lineage>
        <taxon>Bacteria</taxon>
        <taxon>Pseudomonadati</taxon>
        <taxon>Bacteroidota</taxon>
        <taxon>Bacteroidia</taxon>
        <taxon>Bacteroidales</taxon>
        <taxon>Bacteroidaceae</taxon>
        <taxon>Bacteroides</taxon>
    </lineage>
</organism>